<keyword evidence="3" id="KW-1185">Reference proteome</keyword>
<feature type="transmembrane region" description="Helical" evidence="1">
    <location>
        <begin position="6"/>
        <end position="24"/>
    </location>
</feature>
<evidence type="ECO:0008006" key="4">
    <source>
        <dbReference type="Google" id="ProtNLM"/>
    </source>
</evidence>
<accession>A0ABX5PY35</accession>
<dbReference type="RefSeq" id="WP_041567097.1">
    <property type="nucleotide sequence ID" value="NZ_QKZR01000002.1"/>
</dbReference>
<reference evidence="2 3" key="1">
    <citation type="submission" date="2018-06" db="EMBL/GenBank/DDBJ databases">
        <title>Genomic Encyclopedia of Archaeal and Bacterial Type Strains, Phase II (KMG-II): from individual species to whole genera.</title>
        <authorList>
            <person name="Goeker M."/>
        </authorList>
    </citation>
    <scope>NUCLEOTIDE SEQUENCE [LARGE SCALE GENOMIC DNA]</scope>
    <source>
        <strain evidence="2 3">DSM 17205</strain>
    </source>
</reference>
<evidence type="ECO:0000313" key="2">
    <source>
        <dbReference type="EMBL" id="PZX40858.1"/>
    </source>
</evidence>
<dbReference type="PROSITE" id="PS51257">
    <property type="entry name" value="PROKAR_LIPOPROTEIN"/>
    <property type="match status" value="1"/>
</dbReference>
<keyword evidence="1" id="KW-1133">Transmembrane helix</keyword>
<gene>
    <name evidence="2" type="ORF">LX97_01631</name>
</gene>
<keyword evidence="1" id="KW-0472">Membrane</keyword>
<comment type="caution">
    <text evidence="2">The sequence shown here is derived from an EMBL/GenBank/DDBJ whole genome shotgun (WGS) entry which is preliminary data.</text>
</comment>
<dbReference type="Proteomes" id="UP000248584">
    <property type="component" value="Unassembled WGS sequence"/>
</dbReference>
<protein>
    <recommendedName>
        <fullName evidence="4">Lipoprotein</fullName>
    </recommendedName>
</protein>
<evidence type="ECO:0000256" key="1">
    <source>
        <dbReference type="SAM" id="Phobius"/>
    </source>
</evidence>
<evidence type="ECO:0000313" key="3">
    <source>
        <dbReference type="Proteomes" id="UP000248584"/>
    </source>
</evidence>
<keyword evidence="1" id="KW-0812">Transmembrane</keyword>
<sequence>MKQLQVIYKFILVIALILISGCTVEEDFSSFNLEIKNETGQNITLEFYETSIINNSNSAILAYTEELNASGSYLCNYRFSSFVGLKACRNRADVDIINRIIIRFENNKGYLCDSLGDSMTCFDGDRAFFLGTSLGWASLNDNNYTFTITQQDFDNAFDLP</sequence>
<proteinExistence type="predicted"/>
<name>A0ABX5PY35_9FLAO</name>
<dbReference type="EMBL" id="QKZR01000002">
    <property type="protein sequence ID" value="PZX40858.1"/>
    <property type="molecule type" value="Genomic_DNA"/>
</dbReference>
<organism evidence="2 3">
    <name type="scientific">Nonlabens dokdonensis</name>
    <dbReference type="NCBI Taxonomy" id="328515"/>
    <lineage>
        <taxon>Bacteria</taxon>
        <taxon>Pseudomonadati</taxon>
        <taxon>Bacteroidota</taxon>
        <taxon>Flavobacteriia</taxon>
        <taxon>Flavobacteriales</taxon>
        <taxon>Flavobacteriaceae</taxon>
        <taxon>Nonlabens</taxon>
    </lineage>
</organism>